<feature type="region of interest" description="Disordered" evidence="1">
    <location>
        <begin position="494"/>
        <end position="731"/>
    </location>
</feature>
<feature type="compositionally biased region" description="Low complexity" evidence="1">
    <location>
        <begin position="510"/>
        <end position="524"/>
    </location>
</feature>
<reference evidence="2 3" key="1">
    <citation type="submission" date="2022-09" db="EMBL/GenBank/DDBJ databases">
        <authorList>
            <person name="Palmer J.M."/>
        </authorList>
    </citation>
    <scope>NUCLEOTIDE SEQUENCE [LARGE SCALE GENOMIC DNA]</scope>
    <source>
        <strain evidence="2 3">DSM 7382</strain>
    </source>
</reference>
<protein>
    <submittedName>
        <fullName evidence="2">Uncharacterized protein</fullName>
    </submittedName>
</protein>
<proteinExistence type="predicted"/>
<feature type="region of interest" description="Disordered" evidence="1">
    <location>
        <begin position="432"/>
        <end position="480"/>
    </location>
</feature>
<evidence type="ECO:0000313" key="3">
    <source>
        <dbReference type="Proteomes" id="UP001385951"/>
    </source>
</evidence>
<feature type="compositionally biased region" description="Basic and acidic residues" evidence="1">
    <location>
        <begin position="613"/>
        <end position="637"/>
    </location>
</feature>
<feature type="compositionally biased region" description="Basic and acidic residues" evidence="1">
    <location>
        <begin position="710"/>
        <end position="731"/>
    </location>
</feature>
<evidence type="ECO:0000313" key="2">
    <source>
        <dbReference type="EMBL" id="KAK7696617.1"/>
    </source>
</evidence>
<dbReference type="Proteomes" id="UP001385951">
    <property type="component" value="Unassembled WGS sequence"/>
</dbReference>
<feature type="compositionally biased region" description="Basic residues" evidence="1">
    <location>
        <begin position="602"/>
        <end position="612"/>
    </location>
</feature>
<feature type="compositionally biased region" description="Low complexity" evidence="1">
    <location>
        <begin position="82"/>
        <end position="91"/>
    </location>
</feature>
<feature type="region of interest" description="Disordered" evidence="1">
    <location>
        <begin position="135"/>
        <end position="169"/>
    </location>
</feature>
<dbReference type="AlphaFoldDB" id="A0AAW0GWC4"/>
<feature type="compositionally biased region" description="Low complexity" evidence="1">
    <location>
        <begin position="327"/>
        <end position="341"/>
    </location>
</feature>
<feature type="compositionally biased region" description="Basic and acidic residues" evidence="1">
    <location>
        <begin position="664"/>
        <end position="678"/>
    </location>
</feature>
<name>A0AAW0GWC4_9APHY</name>
<comment type="caution">
    <text evidence="2">The sequence shown here is derived from an EMBL/GenBank/DDBJ whole genome shotgun (WGS) entry which is preliminary data.</text>
</comment>
<feature type="region of interest" description="Disordered" evidence="1">
    <location>
        <begin position="327"/>
        <end position="350"/>
    </location>
</feature>
<feature type="compositionally biased region" description="Low complexity" evidence="1">
    <location>
        <begin position="385"/>
        <end position="397"/>
    </location>
</feature>
<organism evidence="2 3">
    <name type="scientific">Cerrena zonata</name>
    <dbReference type="NCBI Taxonomy" id="2478898"/>
    <lineage>
        <taxon>Eukaryota</taxon>
        <taxon>Fungi</taxon>
        <taxon>Dikarya</taxon>
        <taxon>Basidiomycota</taxon>
        <taxon>Agaricomycotina</taxon>
        <taxon>Agaricomycetes</taxon>
        <taxon>Polyporales</taxon>
        <taxon>Cerrenaceae</taxon>
        <taxon>Cerrena</taxon>
    </lineage>
</organism>
<feature type="region of interest" description="Disordered" evidence="1">
    <location>
        <begin position="61"/>
        <end position="104"/>
    </location>
</feature>
<sequence length="777" mass="84014">MSREARPFCRIRPKAVRIGVQCGETCVGRRWALHRHIGSQFVRAFLTVPCSSLLPLATSPRRCRAQRRPDAIGSELAMADAPTRTPSIPRRTSPKSPPPPKLKLDEFKPILSATATNASSSSSSNNGSAFVFTSSRTSRSGFSSPASPPSSPLSDPRYTSKQRPVLTASQLSRHSLGALDARCIVGPNMRAAGFVPLAHNLTPQGHHHSQSLPSLPSDGGGTPSPSTLVNSGIPTPSEPPPFPPIMFIDPSQITAMTAWGYQHQLEWAVTSTKRGPETSPFKACAFGPAVASSDAGPSMLHSQSYASASSTSSMSASSSTSILSPIPTVSSLSSVPSTNASQVFGHEHSGPKSIVTVMKARQARSPAPPVDGYPFPHTPPRSTDSKSPSNSSTSTGVSAYTTATEHNIASTSLKCPPPPALAAPVALGLSPSSSALPSRPLPTSLQKEDKKPPSFRQSTQPLQRTRRNRSRSRSADLSLTELCESSSRGAWVTDPLMFGPFERTPRRDGSSSNSVSGSSSSGKASRGRSRTSSVIATSDRPVARERRSPKALIDLPSELADLSLAMESVKEESLEKDTPNVLPQDQAEKDREWARFKEAERKRRKGKERRRNKTDSDSDGKGDAGKGKLRSSGDKQSKARVHAQSFSSFSFPPGPSKPIAPHILGEHNDALPKAEPRERTRRSSNSRERREREREHRRGRDLGALVQAHRLHDREQAKQSERENRGREKQKAIATIDSEFASFDQKYNKHSHYSTKPSYLGDLTIDGESIVDLETRV</sequence>
<evidence type="ECO:0000256" key="1">
    <source>
        <dbReference type="SAM" id="MobiDB-lite"/>
    </source>
</evidence>
<accession>A0AAW0GWC4</accession>
<gene>
    <name evidence="2" type="ORF">QCA50_001275</name>
</gene>
<feature type="compositionally biased region" description="Pro residues" evidence="1">
    <location>
        <begin position="366"/>
        <end position="379"/>
    </location>
</feature>
<feature type="region of interest" description="Disordered" evidence="1">
    <location>
        <begin position="362"/>
        <end position="397"/>
    </location>
</feature>
<feature type="compositionally biased region" description="Low complexity" evidence="1">
    <location>
        <begin position="432"/>
        <end position="445"/>
    </location>
</feature>
<dbReference type="EMBL" id="JASBNA010000001">
    <property type="protein sequence ID" value="KAK7696617.1"/>
    <property type="molecule type" value="Genomic_DNA"/>
</dbReference>
<feature type="compositionally biased region" description="Basic and acidic residues" evidence="1">
    <location>
        <begin position="586"/>
        <end position="601"/>
    </location>
</feature>
<feature type="compositionally biased region" description="Basic and acidic residues" evidence="1">
    <location>
        <begin position="568"/>
        <end position="578"/>
    </location>
</feature>
<feature type="compositionally biased region" description="Polar residues" evidence="1">
    <location>
        <begin position="159"/>
        <end position="169"/>
    </location>
</feature>
<feature type="compositionally biased region" description="Low complexity" evidence="1">
    <location>
        <begin position="135"/>
        <end position="145"/>
    </location>
</feature>
<keyword evidence="3" id="KW-1185">Reference proteome</keyword>
<feature type="compositionally biased region" description="Basic and acidic residues" evidence="1">
    <location>
        <begin position="685"/>
        <end position="701"/>
    </location>
</feature>
<feature type="region of interest" description="Disordered" evidence="1">
    <location>
        <begin position="201"/>
        <end position="225"/>
    </location>
</feature>